<dbReference type="InterPro" id="IPR037212">
    <property type="entry name" value="Med7/Med21-like"/>
</dbReference>
<dbReference type="AlphaFoldDB" id="A0A6A6XWM1"/>
<comment type="subcellular location">
    <subcellularLocation>
        <location evidence="1 10">Nucleus</location>
    </subcellularLocation>
</comment>
<dbReference type="Proteomes" id="UP000799757">
    <property type="component" value="Unassembled WGS sequence"/>
</dbReference>
<dbReference type="EMBL" id="MU001740">
    <property type="protein sequence ID" value="KAF2800946.1"/>
    <property type="molecule type" value="Genomic_DNA"/>
</dbReference>
<dbReference type="Gene3D" id="6.10.280.10">
    <property type="entry name" value="Mediator complex, subunit Med21"/>
    <property type="match status" value="1"/>
</dbReference>
<dbReference type="GO" id="GO:0003712">
    <property type="term" value="F:transcription coregulator activity"/>
    <property type="evidence" value="ECO:0007669"/>
    <property type="project" value="TreeGrafter"/>
</dbReference>
<evidence type="ECO:0000313" key="13">
    <source>
        <dbReference type="EMBL" id="KAF2800946.1"/>
    </source>
</evidence>
<gene>
    <name evidence="13" type="ORF">K505DRAFT_320062</name>
</gene>
<keyword evidence="7 10" id="KW-0804">Transcription</keyword>
<evidence type="ECO:0000256" key="2">
    <source>
        <dbReference type="ARBA" id="ARBA00005770"/>
    </source>
</evidence>
<evidence type="ECO:0000256" key="5">
    <source>
        <dbReference type="ARBA" id="ARBA00023015"/>
    </source>
</evidence>
<comment type="function">
    <text evidence="9 10">Component of the Mediator complex, a coactivator involved in the regulated transcription of nearly all RNA polymerase II-dependent genes. Mediator functions as a bridge to convey information from gene-specific regulatory proteins to the basal RNA polymerase II transcription machinery. Mediator is recruited to promoters by direct interactions with regulatory proteins and serves as a scaffold for the assembly of a functional preinitiation complex with RNA polymerase II and the general transcription factors.</text>
</comment>
<feature type="region of interest" description="Disordered" evidence="12">
    <location>
        <begin position="59"/>
        <end position="80"/>
    </location>
</feature>
<keyword evidence="8 10" id="KW-0539">Nucleus</keyword>
<proteinExistence type="inferred from homology"/>
<evidence type="ECO:0000256" key="4">
    <source>
        <dbReference type="ARBA" id="ARBA00019691"/>
    </source>
</evidence>
<comment type="subunit">
    <text evidence="3 10">Component of the Mediator complex.</text>
</comment>
<evidence type="ECO:0000256" key="10">
    <source>
        <dbReference type="RuleBase" id="RU366036"/>
    </source>
</evidence>
<dbReference type="GO" id="GO:0016592">
    <property type="term" value="C:mediator complex"/>
    <property type="evidence" value="ECO:0007669"/>
    <property type="project" value="UniProtKB-UniRule"/>
</dbReference>
<keyword evidence="5 10" id="KW-0805">Transcription regulation</keyword>
<dbReference type="GO" id="GO:0006357">
    <property type="term" value="P:regulation of transcription by RNA polymerase II"/>
    <property type="evidence" value="ECO:0007669"/>
    <property type="project" value="TreeGrafter"/>
</dbReference>
<evidence type="ECO:0000256" key="1">
    <source>
        <dbReference type="ARBA" id="ARBA00004123"/>
    </source>
</evidence>
<feature type="coiled-coil region" evidence="11">
    <location>
        <begin position="94"/>
        <end position="149"/>
    </location>
</feature>
<evidence type="ECO:0000256" key="7">
    <source>
        <dbReference type="ARBA" id="ARBA00023163"/>
    </source>
</evidence>
<sequence length="168" mass="18495">MADPTPTKHHHMDILTQIQDELDMFLHQMYTSLRHIKEAAPPALIPGQPLLASFTELESQTTTTTTTTTTTQPPHEASNPAVPVVTQASFDADIRELSHDLVIKEQQIETLIANLPGLKKTEAEQVAQMKALERQLLEIEGERVEAVREKERLVARVEGAIGSVGGMG</sequence>
<keyword evidence="6 10" id="KW-0010">Activator</keyword>
<evidence type="ECO:0000256" key="11">
    <source>
        <dbReference type="SAM" id="Coils"/>
    </source>
</evidence>
<name>A0A6A6XWM1_9PLEO</name>
<keyword evidence="11" id="KW-0175">Coiled coil</keyword>
<dbReference type="InterPro" id="IPR021384">
    <property type="entry name" value="Mediator_Med21"/>
</dbReference>
<evidence type="ECO:0000256" key="8">
    <source>
        <dbReference type="ARBA" id="ARBA00023242"/>
    </source>
</evidence>
<comment type="similarity">
    <text evidence="2 10">Belongs to the Mediator complex subunit 21 family.</text>
</comment>
<evidence type="ECO:0000256" key="6">
    <source>
        <dbReference type="ARBA" id="ARBA00023159"/>
    </source>
</evidence>
<evidence type="ECO:0000313" key="14">
    <source>
        <dbReference type="Proteomes" id="UP000799757"/>
    </source>
</evidence>
<evidence type="ECO:0000256" key="3">
    <source>
        <dbReference type="ARBA" id="ARBA00011837"/>
    </source>
</evidence>
<evidence type="ECO:0000256" key="9">
    <source>
        <dbReference type="ARBA" id="ARBA00025687"/>
    </source>
</evidence>
<dbReference type="SUPFAM" id="SSF140718">
    <property type="entry name" value="Mediator hinge subcomplex-like"/>
    <property type="match status" value="1"/>
</dbReference>
<dbReference type="PANTHER" id="PTHR13381:SF0">
    <property type="entry name" value="MEDIATOR OF RNA POLYMERASE II TRANSCRIPTION SUBUNIT 21"/>
    <property type="match status" value="1"/>
</dbReference>
<keyword evidence="14" id="KW-1185">Reference proteome</keyword>
<organism evidence="13 14">
    <name type="scientific">Melanomma pulvis-pyrius CBS 109.77</name>
    <dbReference type="NCBI Taxonomy" id="1314802"/>
    <lineage>
        <taxon>Eukaryota</taxon>
        <taxon>Fungi</taxon>
        <taxon>Dikarya</taxon>
        <taxon>Ascomycota</taxon>
        <taxon>Pezizomycotina</taxon>
        <taxon>Dothideomycetes</taxon>
        <taxon>Pleosporomycetidae</taxon>
        <taxon>Pleosporales</taxon>
        <taxon>Melanommataceae</taxon>
        <taxon>Melanomma</taxon>
    </lineage>
</organism>
<feature type="compositionally biased region" description="Low complexity" evidence="12">
    <location>
        <begin position="61"/>
        <end position="71"/>
    </location>
</feature>
<reference evidence="13" key="1">
    <citation type="journal article" date="2020" name="Stud. Mycol.">
        <title>101 Dothideomycetes genomes: a test case for predicting lifestyles and emergence of pathogens.</title>
        <authorList>
            <person name="Haridas S."/>
            <person name="Albert R."/>
            <person name="Binder M."/>
            <person name="Bloem J."/>
            <person name="Labutti K."/>
            <person name="Salamov A."/>
            <person name="Andreopoulos B."/>
            <person name="Baker S."/>
            <person name="Barry K."/>
            <person name="Bills G."/>
            <person name="Bluhm B."/>
            <person name="Cannon C."/>
            <person name="Castanera R."/>
            <person name="Culley D."/>
            <person name="Daum C."/>
            <person name="Ezra D."/>
            <person name="Gonzalez J."/>
            <person name="Henrissat B."/>
            <person name="Kuo A."/>
            <person name="Liang C."/>
            <person name="Lipzen A."/>
            <person name="Lutzoni F."/>
            <person name="Magnuson J."/>
            <person name="Mondo S."/>
            <person name="Nolan M."/>
            <person name="Ohm R."/>
            <person name="Pangilinan J."/>
            <person name="Park H.-J."/>
            <person name="Ramirez L."/>
            <person name="Alfaro M."/>
            <person name="Sun H."/>
            <person name="Tritt A."/>
            <person name="Yoshinaga Y."/>
            <person name="Zwiers L.-H."/>
            <person name="Turgeon B."/>
            <person name="Goodwin S."/>
            <person name="Spatafora J."/>
            <person name="Crous P."/>
            <person name="Grigoriev I."/>
        </authorList>
    </citation>
    <scope>NUCLEOTIDE SEQUENCE</scope>
    <source>
        <strain evidence="13">CBS 109.77</strain>
    </source>
</reference>
<dbReference type="Pfam" id="PF11221">
    <property type="entry name" value="Med21"/>
    <property type="match status" value="1"/>
</dbReference>
<dbReference type="OrthoDB" id="526653at2759"/>
<dbReference type="PANTHER" id="PTHR13381">
    <property type="entry name" value="RNA POLYMERASE II HOLOENZYME COMPONENT SRB7"/>
    <property type="match status" value="1"/>
</dbReference>
<protein>
    <recommendedName>
        <fullName evidence="4 10">Mediator of RNA polymerase II transcription subunit 21</fullName>
    </recommendedName>
</protein>
<evidence type="ECO:0000256" key="12">
    <source>
        <dbReference type="SAM" id="MobiDB-lite"/>
    </source>
</evidence>
<accession>A0A6A6XWM1</accession>